<dbReference type="EMBL" id="AP024702">
    <property type="protein sequence ID" value="BCX46805.1"/>
    <property type="molecule type" value="Genomic_DNA"/>
</dbReference>
<proteinExistence type="predicted"/>
<protein>
    <recommendedName>
        <fullName evidence="4">PEP-CTERM protein-sorting domain-containing protein</fullName>
    </recommendedName>
</protein>
<dbReference type="RefSeq" id="WP_338688692.1">
    <property type="nucleotide sequence ID" value="NZ_AP024702.1"/>
</dbReference>
<dbReference type="NCBIfam" id="TIGR02595">
    <property type="entry name" value="PEP_CTERM"/>
    <property type="match status" value="1"/>
</dbReference>
<feature type="chain" id="PRO_5046221794" description="PEP-CTERM protein-sorting domain-containing protein" evidence="1">
    <location>
        <begin position="21"/>
        <end position="280"/>
    </location>
</feature>
<dbReference type="Proteomes" id="UP001374893">
    <property type="component" value="Chromosome"/>
</dbReference>
<name>A0ABM7R7L9_9BACT</name>
<reference evidence="2 3" key="1">
    <citation type="submission" date="2021-06" db="EMBL/GenBank/DDBJ databases">
        <title>Complete genome of Haloferula helveola possessing various polysaccharide degrading enzymes.</title>
        <authorList>
            <person name="Takami H."/>
            <person name="Huang C."/>
            <person name="Hamasaki K."/>
        </authorList>
    </citation>
    <scope>NUCLEOTIDE SEQUENCE [LARGE SCALE GENOMIC DNA]</scope>
    <source>
        <strain evidence="2 3">CN-1</strain>
    </source>
</reference>
<evidence type="ECO:0000313" key="2">
    <source>
        <dbReference type="EMBL" id="BCX46805.1"/>
    </source>
</evidence>
<sequence length="280" mass="28866">MPLKLALSPLVLLLAPTAFAGVIFTDSFSGSGAPGAAWVSDEEINATVNVSGGSLNVNAGTVTGLSTVRHTLELTGTGAPTLTLGSSWTVEAVTSIADGSAFSTMAGGEGVQVTLGVRNNLPATDDRAQVNFVNLNFGAGPQHAVRGAHRTGGSETENITIIGDATASLTATIRMAYDASLDQITMGLDTGSGFFSLVSPVDTSAWSMTDSDPLLIQFELGLAKFSGDPASSTFSIEDGELTVDEFNVYDEALSTNTVVPEPSVALLSLVALGFAFRRRR</sequence>
<gene>
    <name evidence="2" type="ORF">HAHE_07130</name>
</gene>
<evidence type="ECO:0000256" key="1">
    <source>
        <dbReference type="SAM" id="SignalP"/>
    </source>
</evidence>
<evidence type="ECO:0000313" key="3">
    <source>
        <dbReference type="Proteomes" id="UP001374893"/>
    </source>
</evidence>
<evidence type="ECO:0008006" key="4">
    <source>
        <dbReference type="Google" id="ProtNLM"/>
    </source>
</evidence>
<dbReference type="InterPro" id="IPR013424">
    <property type="entry name" value="Ice-binding_C"/>
</dbReference>
<organism evidence="2 3">
    <name type="scientific">Haloferula helveola</name>
    <dbReference type="NCBI Taxonomy" id="490095"/>
    <lineage>
        <taxon>Bacteria</taxon>
        <taxon>Pseudomonadati</taxon>
        <taxon>Verrucomicrobiota</taxon>
        <taxon>Verrucomicrobiia</taxon>
        <taxon>Verrucomicrobiales</taxon>
        <taxon>Verrucomicrobiaceae</taxon>
        <taxon>Haloferula</taxon>
    </lineage>
</organism>
<keyword evidence="3" id="KW-1185">Reference proteome</keyword>
<keyword evidence="1" id="KW-0732">Signal</keyword>
<feature type="signal peptide" evidence="1">
    <location>
        <begin position="1"/>
        <end position="20"/>
    </location>
</feature>
<accession>A0ABM7R7L9</accession>